<sequence length="470" mass="51828">MEKKGLFIGLLFLGLVSYGQNCPRIQSPSNGSVGVPVNTTITWNQVSGIDGYLISLGTTPGGTDILNRRSAGLVNSFTPELGLPDDTLIYVTISLFVTDGQLVECPGETFSTEDVVNPPNCTQLANDQESESDSGKVHWLYAPTATGYRITIGTAPGATDVADDIDVGNALSYRPENGLPLDQELFIKVVPYNENGEATNCSAQNMTYSEPVLDCTPFVPLLGIPDRIGICPDGTMAVDPYQALGASGFRWFKKNNDNTETLLSDNEVFFPSEPGEYRFEVFNIINENGVGIECSNSREITVLFSEAPVIESVHIERRPIGLEIEVRVNGTGEYEYALDNENGPYQPTPVFQGVKDGQHIVFVRDANGCGMDNRVIELDLSPKNFPAFFTPNQDGINDFWQFIPAPESGEINVEYIRIYDRYGNFLKQLDPNSQGWDGSFKGRRLPESDYWYLAASFNGQQLKGHFTLKR</sequence>
<evidence type="ECO:0000313" key="2">
    <source>
        <dbReference type="Proteomes" id="UP001595191"/>
    </source>
</evidence>
<organism evidence="1 2">
    <name type="scientific">Meishania litoralis</name>
    <dbReference type="NCBI Taxonomy" id="3434685"/>
    <lineage>
        <taxon>Bacteria</taxon>
        <taxon>Pseudomonadati</taxon>
        <taxon>Bacteroidota</taxon>
        <taxon>Flavobacteriia</taxon>
        <taxon>Flavobacteriales</taxon>
        <taxon>Flavobacteriaceae</taxon>
        <taxon>Meishania</taxon>
    </lineage>
</organism>
<name>A0ACC7LFQ0_9FLAO</name>
<dbReference type="EMBL" id="JBHFPV010000001">
    <property type="protein sequence ID" value="MFH6601974.1"/>
    <property type="molecule type" value="Genomic_DNA"/>
</dbReference>
<keyword evidence="2" id="KW-1185">Reference proteome</keyword>
<gene>
    <name evidence="1" type="ORF">ACEZ3G_00685</name>
</gene>
<comment type="caution">
    <text evidence="1">The sequence shown here is derived from an EMBL/GenBank/DDBJ whole genome shotgun (WGS) entry which is preliminary data.</text>
</comment>
<accession>A0ACC7LFQ0</accession>
<evidence type="ECO:0000313" key="1">
    <source>
        <dbReference type="EMBL" id="MFH6601974.1"/>
    </source>
</evidence>
<reference evidence="1" key="1">
    <citation type="submission" date="2024-09" db="EMBL/GenBank/DDBJ databases">
        <authorList>
            <person name="Liu J."/>
        </authorList>
    </citation>
    <scope>NUCLEOTIDE SEQUENCE</scope>
    <source>
        <strain evidence="1">NBU2967</strain>
    </source>
</reference>
<protein>
    <submittedName>
        <fullName evidence="1">T9SS type B sorting domain-containing protein</fullName>
    </submittedName>
</protein>
<dbReference type="Proteomes" id="UP001595191">
    <property type="component" value="Unassembled WGS sequence"/>
</dbReference>
<proteinExistence type="predicted"/>